<protein>
    <submittedName>
        <fullName evidence="3">DUF1206 domain-containing protein</fullName>
    </submittedName>
</protein>
<feature type="transmembrane region" description="Helical" evidence="1">
    <location>
        <begin position="20"/>
        <end position="39"/>
    </location>
</feature>
<feature type="transmembrane region" description="Helical" evidence="1">
    <location>
        <begin position="51"/>
        <end position="74"/>
    </location>
</feature>
<proteinExistence type="predicted"/>
<dbReference type="AlphaFoldDB" id="A0A6N9TCX6"/>
<feature type="transmembrane region" description="Helical" evidence="1">
    <location>
        <begin position="135"/>
        <end position="159"/>
    </location>
</feature>
<keyword evidence="4" id="KW-1185">Reference proteome</keyword>
<sequence length="263" mass="28818">MDITFLTKVIARIGYSAKCIVYCVLGILTLLVAFTATRAEEVTKKSVFQEILYTPFGSFSLTAVTVGFACYVAWRLAQGVTNPGNLDMTKPKDVLMRLFYFFSAIAYGSATYVSIKVLMSLQDDSKQQQQQVGESILQTTWGAILVGAISLAVILFSLIQFKHVVKTDFMDKFVSSMPALQSKIVVWCARLGFACRGVVYLMVGVFFMNASIAQKSEKAGGLPEAVSTLLVQPFGPWMVSALGVGLMGFGIFCGFEGRYRKTD</sequence>
<feature type="domain" description="DUF1206" evidence="2">
    <location>
        <begin position="100"/>
        <end position="161"/>
    </location>
</feature>
<feature type="transmembrane region" description="Helical" evidence="1">
    <location>
        <begin position="94"/>
        <end position="115"/>
    </location>
</feature>
<feature type="transmembrane region" description="Helical" evidence="1">
    <location>
        <begin position="193"/>
        <end position="214"/>
    </location>
</feature>
<dbReference type="EMBL" id="JAAAWO010000003">
    <property type="protein sequence ID" value="NDW15137.1"/>
    <property type="molecule type" value="Genomic_DNA"/>
</dbReference>
<evidence type="ECO:0000256" key="1">
    <source>
        <dbReference type="SAM" id="Phobius"/>
    </source>
</evidence>
<keyword evidence="1" id="KW-1133">Transmembrane helix</keyword>
<evidence type="ECO:0000259" key="2">
    <source>
        <dbReference type="Pfam" id="PF06724"/>
    </source>
</evidence>
<keyword evidence="1" id="KW-0812">Transmembrane</keyword>
<evidence type="ECO:0000313" key="3">
    <source>
        <dbReference type="EMBL" id="NDW15137.1"/>
    </source>
</evidence>
<keyword evidence="1" id="KW-0472">Membrane</keyword>
<dbReference type="Proteomes" id="UP000471381">
    <property type="component" value="Unassembled WGS sequence"/>
</dbReference>
<feature type="domain" description="DUF1206" evidence="2">
    <location>
        <begin position="13"/>
        <end position="81"/>
    </location>
</feature>
<evidence type="ECO:0000313" key="4">
    <source>
        <dbReference type="Proteomes" id="UP000471381"/>
    </source>
</evidence>
<organism evidence="3 4">
    <name type="scientific">Alteromonas genovensis</name>
    <dbReference type="NCBI Taxonomy" id="471225"/>
    <lineage>
        <taxon>Bacteria</taxon>
        <taxon>Pseudomonadati</taxon>
        <taxon>Pseudomonadota</taxon>
        <taxon>Gammaproteobacteria</taxon>
        <taxon>Alteromonadales</taxon>
        <taxon>Alteromonadaceae</taxon>
        <taxon>Alteromonas/Salinimonas group</taxon>
        <taxon>Alteromonas</taxon>
    </lineage>
</organism>
<feature type="transmembrane region" description="Helical" evidence="1">
    <location>
        <begin position="234"/>
        <end position="255"/>
    </location>
</feature>
<gene>
    <name evidence="3" type="ORF">GTQ48_06350</name>
</gene>
<name>A0A6N9TCX6_9ALTE</name>
<dbReference type="Pfam" id="PF06724">
    <property type="entry name" value="DUF1206"/>
    <property type="match status" value="3"/>
</dbReference>
<accession>A0A6N9TCX6</accession>
<dbReference type="InterPro" id="IPR009597">
    <property type="entry name" value="DUF1206"/>
</dbReference>
<reference evidence="3 4" key="1">
    <citation type="submission" date="2020-01" db="EMBL/GenBank/DDBJ databases">
        <title>Genomes of bacteria type strains.</title>
        <authorList>
            <person name="Chen J."/>
            <person name="Zhu S."/>
            <person name="Yang J."/>
        </authorList>
    </citation>
    <scope>NUCLEOTIDE SEQUENCE [LARGE SCALE GENOMIC DNA]</scope>
    <source>
        <strain evidence="3 4">LMG 24078</strain>
    </source>
</reference>
<dbReference type="RefSeq" id="WP_163105678.1">
    <property type="nucleotide sequence ID" value="NZ_JAAAWO010000003.1"/>
</dbReference>
<feature type="domain" description="DUF1206" evidence="2">
    <location>
        <begin position="191"/>
        <end position="260"/>
    </location>
</feature>
<comment type="caution">
    <text evidence="3">The sequence shown here is derived from an EMBL/GenBank/DDBJ whole genome shotgun (WGS) entry which is preliminary data.</text>
</comment>